<proteinExistence type="predicted"/>
<organism evidence="6 7">
    <name type="scientific">Aquamicrobium soli</name>
    <dbReference type="NCBI Taxonomy" id="1811518"/>
    <lineage>
        <taxon>Bacteria</taxon>
        <taxon>Pseudomonadati</taxon>
        <taxon>Pseudomonadota</taxon>
        <taxon>Alphaproteobacteria</taxon>
        <taxon>Hyphomicrobiales</taxon>
        <taxon>Phyllobacteriaceae</taxon>
        <taxon>Aquamicrobium</taxon>
    </lineage>
</organism>
<gene>
    <name evidence="6" type="ORF">ACFOHJ_01190</name>
</gene>
<evidence type="ECO:0000256" key="3">
    <source>
        <dbReference type="ARBA" id="ARBA00022827"/>
    </source>
</evidence>
<dbReference type="Gene3D" id="3.50.50.60">
    <property type="entry name" value="FAD/NAD(P)-binding domain"/>
    <property type="match status" value="2"/>
</dbReference>
<evidence type="ECO:0000313" key="6">
    <source>
        <dbReference type="EMBL" id="MFC3204819.1"/>
    </source>
</evidence>
<keyword evidence="3" id="KW-0274">FAD</keyword>
<keyword evidence="4" id="KW-0560">Oxidoreductase</keyword>
<evidence type="ECO:0000256" key="2">
    <source>
        <dbReference type="ARBA" id="ARBA00022630"/>
    </source>
</evidence>
<dbReference type="Pfam" id="PF00890">
    <property type="entry name" value="FAD_binding_2"/>
    <property type="match status" value="1"/>
</dbReference>
<keyword evidence="2" id="KW-0285">Flavoprotein</keyword>
<dbReference type="Proteomes" id="UP001595583">
    <property type="component" value="Unassembled WGS sequence"/>
</dbReference>
<sequence length="538" mass="58291">MAEADQAFDVLVAGSGSAGLAAALRTSAAGLSTIIVERADLIGGTTAISGAAIWIPANHHAAAAGLSDDPERALGYIRAVAPDGWRETEDAHWRSFVDEAPNMLAFLEKETPLRFSLIKEADPYLEKAGAMRMGRMLSPRILRRNLVGGYARILQPPSLPHVFTFQEMLELDAFHHPVEAVFKRWPQLFWRWLTGARGMGTALVTGLLKGCLDHGCRIALETRAIGPIVDRGRVKGLVVEADGRKRNILARKGVVLATGGFEWDADWRERYFPGHCDFLGSPSRNDGDSHRIAVEAGAELVHMDQANITGGLPLNASRRPFGISSFFHQEPNAIVVNRHGRRFVNEYRFNLGEVIDERDPSTGQAAHLPAWLISDQAFLENSPIVRHFAVRNPGWIRSGKTIAALAEATALPAGELARTIERFNMSCASGVDEQFHREKAVSSQARTGPGRSRLSPIQKAPFIAIPFNRTIVSTKGGPRTDAGGRVLKPDGTLVEGLYCAGAAMANPFGTWAVGAGTTLGPNMTWGYICANSIISVND</sequence>
<dbReference type="InterPro" id="IPR003953">
    <property type="entry name" value="FAD-dep_OxRdtase_2_FAD-bd"/>
</dbReference>
<accession>A0ABV7K3K5</accession>
<dbReference type="RefSeq" id="WP_378217654.1">
    <property type="nucleotide sequence ID" value="NZ_JBHRTK010000001.1"/>
</dbReference>
<dbReference type="SUPFAM" id="SSF56425">
    <property type="entry name" value="Succinate dehydrogenase/fumarate reductase flavoprotein, catalytic domain"/>
    <property type="match status" value="1"/>
</dbReference>
<dbReference type="InterPro" id="IPR027477">
    <property type="entry name" value="Succ_DH/fumarate_Rdtase_cat_sf"/>
</dbReference>
<name>A0ABV7K3K5_9HYPH</name>
<dbReference type="PANTHER" id="PTHR43400:SF10">
    <property type="entry name" value="3-OXOSTEROID 1-DEHYDROGENASE"/>
    <property type="match status" value="1"/>
</dbReference>
<dbReference type="PANTHER" id="PTHR43400">
    <property type="entry name" value="FUMARATE REDUCTASE"/>
    <property type="match status" value="1"/>
</dbReference>
<protein>
    <submittedName>
        <fullName evidence="6">FAD-dependent oxidoreductase</fullName>
    </submittedName>
</protein>
<keyword evidence="7" id="KW-1185">Reference proteome</keyword>
<dbReference type="SUPFAM" id="SSF51905">
    <property type="entry name" value="FAD/NAD(P)-binding domain"/>
    <property type="match status" value="1"/>
</dbReference>
<reference evidence="7" key="1">
    <citation type="journal article" date="2019" name="Int. J. Syst. Evol. Microbiol.">
        <title>The Global Catalogue of Microorganisms (GCM) 10K type strain sequencing project: providing services to taxonomists for standard genome sequencing and annotation.</title>
        <authorList>
            <consortium name="The Broad Institute Genomics Platform"/>
            <consortium name="The Broad Institute Genome Sequencing Center for Infectious Disease"/>
            <person name="Wu L."/>
            <person name="Ma J."/>
        </authorList>
    </citation>
    <scope>NUCLEOTIDE SEQUENCE [LARGE SCALE GENOMIC DNA]</scope>
    <source>
        <strain evidence="7">KCTC 52165</strain>
    </source>
</reference>
<dbReference type="InterPro" id="IPR050315">
    <property type="entry name" value="FAD-oxidoreductase_2"/>
</dbReference>
<dbReference type="EMBL" id="JBHRTK010000001">
    <property type="protein sequence ID" value="MFC3204819.1"/>
    <property type="molecule type" value="Genomic_DNA"/>
</dbReference>
<evidence type="ECO:0000259" key="5">
    <source>
        <dbReference type="Pfam" id="PF00890"/>
    </source>
</evidence>
<comment type="caution">
    <text evidence="6">The sequence shown here is derived from an EMBL/GenBank/DDBJ whole genome shotgun (WGS) entry which is preliminary data.</text>
</comment>
<evidence type="ECO:0000256" key="1">
    <source>
        <dbReference type="ARBA" id="ARBA00001974"/>
    </source>
</evidence>
<evidence type="ECO:0000256" key="4">
    <source>
        <dbReference type="ARBA" id="ARBA00023002"/>
    </source>
</evidence>
<comment type="cofactor">
    <cofactor evidence="1">
        <name>FAD</name>
        <dbReference type="ChEBI" id="CHEBI:57692"/>
    </cofactor>
</comment>
<feature type="domain" description="FAD-dependent oxidoreductase 2 FAD-binding" evidence="5">
    <location>
        <begin position="9"/>
        <end position="519"/>
    </location>
</feature>
<evidence type="ECO:0000313" key="7">
    <source>
        <dbReference type="Proteomes" id="UP001595583"/>
    </source>
</evidence>
<dbReference type="InterPro" id="IPR036188">
    <property type="entry name" value="FAD/NAD-bd_sf"/>
</dbReference>